<reference evidence="4 5" key="1">
    <citation type="submission" date="2023-10" db="EMBL/GenBank/DDBJ databases">
        <title>Rubellicoccus peritrichatus gen. nov., sp. nov., isolated from an algae of coral reef tank.</title>
        <authorList>
            <person name="Luo J."/>
        </authorList>
    </citation>
    <scope>NUCLEOTIDE SEQUENCE [LARGE SCALE GENOMIC DNA]</scope>
    <source>
        <strain evidence="4 5">CR14</strain>
    </source>
</reference>
<dbReference type="Gene3D" id="3.20.110.10">
    <property type="entry name" value="Glycoside hydrolase 38, N terminal domain"/>
    <property type="match status" value="1"/>
</dbReference>
<dbReference type="SMART" id="SM00872">
    <property type="entry name" value="Alpha-mann_mid"/>
    <property type="match status" value="1"/>
</dbReference>
<dbReference type="Gene3D" id="1.20.1270.50">
    <property type="entry name" value="Glycoside hydrolase family 38, central domain"/>
    <property type="match status" value="1"/>
</dbReference>
<dbReference type="Pfam" id="PF01074">
    <property type="entry name" value="Glyco_hydro_38N"/>
    <property type="match status" value="1"/>
</dbReference>
<keyword evidence="5" id="KW-1185">Reference proteome</keyword>
<evidence type="ECO:0000259" key="3">
    <source>
        <dbReference type="SMART" id="SM00872"/>
    </source>
</evidence>
<evidence type="ECO:0000256" key="1">
    <source>
        <dbReference type="ARBA" id="ARBA00022801"/>
    </source>
</evidence>
<keyword evidence="1 4" id="KW-0378">Hydrolase</keyword>
<dbReference type="InterPro" id="IPR028995">
    <property type="entry name" value="Glyco_hydro_57/38_cen_sf"/>
</dbReference>
<evidence type="ECO:0000313" key="5">
    <source>
        <dbReference type="Proteomes" id="UP001304300"/>
    </source>
</evidence>
<dbReference type="InterPro" id="IPR037094">
    <property type="entry name" value="Glyco_hydro_38_cen_sf"/>
</dbReference>
<evidence type="ECO:0000313" key="4">
    <source>
        <dbReference type="EMBL" id="WOO42863.1"/>
    </source>
</evidence>
<dbReference type="KEGG" id="puo:RZN69_07140"/>
<organism evidence="4 5">
    <name type="scientific">Rubellicoccus peritrichatus</name>
    <dbReference type="NCBI Taxonomy" id="3080537"/>
    <lineage>
        <taxon>Bacteria</taxon>
        <taxon>Pseudomonadati</taxon>
        <taxon>Verrucomicrobiota</taxon>
        <taxon>Opitutia</taxon>
        <taxon>Puniceicoccales</taxon>
        <taxon>Cerasicoccaceae</taxon>
        <taxon>Rubellicoccus</taxon>
    </lineage>
</organism>
<protein>
    <submittedName>
        <fullName evidence="4">Glycoside hydrolase family 38 C-terminal domain-containing protein</fullName>
    </submittedName>
</protein>
<dbReference type="GO" id="GO:0006013">
    <property type="term" value="P:mannose metabolic process"/>
    <property type="evidence" value="ECO:0007669"/>
    <property type="project" value="InterPro"/>
</dbReference>
<dbReference type="EMBL" id="CP136920">
    <property type="protein sequence ID" value="WOO42863.1"/>
    <property type="molecule type" value="Genomic_DNA"/>
</dbReference>
<name>A0AAQ3QSS2_9BACT</name>
<dbReference type="InterPro" id="IPR000602">
    <property type="entry name" value="Glyco_hydro_38_N"/>
</dbReference>
<dbReference type="Pfam" id="PF09261">
    <property type="entry name" value="Alpha-mann_mid"/>
    <property type="match status" value="1"/>
</dbReference>
<evidence type="ECO:0000256" key="2">
    <source>
        <dbReference type="ARBA" id="ARBA00023295"/>
    </source>
</evidence>
<dbReference type="SUPFAM" id="SSF88688">
    <property type="entry name" value="Families 57/38 glycoside transferase middle domain"/>
    <property type="match status" value="1"/>
</dbReference>
<accession>A0AAQ3QSS2</accession>
<dbReference type="PANTHER" id="PTHR46017:SF1">
    <property type="entry name" value="ALPHA-MANNOSIDASE 2C1"/>
    <property type="match status" value="1"/>
</dbReference>
<feature type="domain" description="Glycoside hydrolase family 38 central" evidence="3">
    <location>
        <begin position="508"/>
        <end position="579"/>
    </location>
</feature>
<dbReference type="GO" id="GO:0004559">
    <property type="term" value="F:alpha-mannosidase activity"/>
    <property type="evidence" value="ECO:0007669"/>
    <property type="project" value="InterPro"/>
</dbReference>
<proteinExistence type="predicted"/>
<dbReference type="Proteomes" id="UP001304300">
    <property type="component" value="Chromosome"/>
</dbReference>
<dbReference type="Pfam" id="PF07748">
    <property type="entry name" value="Glyco_hydro_38C"/>
    <property type="match status" value="1"/>
</dbReference>
<dbReference type="InterPro" id="IPR011682">
    <property type="entry name" value="Glyco_hydro_38_C"/>
</dbReference>
<keyword evidence="2" id="KW-0326">Glycosidase</keyword>
<gene>
    <name evidence="4" type="ORF">RZN69_07140</name>
</gene>
<dbReference type="InterPro" id="IPR015341">
    <property type="entry name" value="Glyco_hydro_38_cen"/>
</dbReference>
<dbReference type="PANTHER" id="PTHR46017">
    <property type="entry name" value="ALPHA-MANNOSIDASE 2C1"/>
    <property type="match status" value="1"/>
</dbReference>
<dbReference type="SUPFAM" id="SSF88713">
    <property type="entry name" value="Glycoside hydrolase/deacetylase"/>
    <property type="match status" value="1"/>
</dbReference>
<dbReference type="InterPro" id="IPR011330">
    <property type="entry name" value="Glyco_hydro/deAcase_b/a-brl"/>
</dbReference>
<dbReference type="AlphaFoldDB" id="A0AAQ3QSS2"/>
<dbReference type="Gene3D" id="2.70.98.30">
    <property type="entry name" value="Golgi alpha-mannosidase II, domain 4"/>
    <property type="match status" value="1"/>
</dbReference>
<dbReference type="GO" id="GO:0009313">
    <property type="term" value="P:oligosaccharide catabolic process"/>
    <property type="evidence" value="ECO:0007669"/>
    <property type="project" value="TreeGrafter"/>
</dbReference>
<dbReference type="InterPro" id="IPR027291">
    <property type="entry name" value="Glyco_hydro_38_N_sf"/>
</dbReference>
<dbReference type="CDD" id="cd10789">
    <property type="entry name" value="GH38N_AMII_ER_cytosolic"/>
    <property type="match status" value="1"/>
</dbReference>
<dbReference type="RefSeq" id="WP_317835395.1">
    <property type="nucleotide sequence ID" value="NZ_CP136920.1"/>
</dbReference>
<sequence length="1000" mass="112494">MKRNTFPQLSLFRLVTACEQIKNRLYHRFQDLEVKRLKAKPKAEMDAVEGTVLQFPYHWGRLWETAWFQIDLPNDASGKYLRWNDQAEAILHADGRPVYGFDPAHRYWQVPEGVKLITLEGRCCQSAIWHPDATGLDPYGSRLDGAVLYERHEALWLIYYDLLPLLEWLRYTFADLESPNHEFDKSSGRLPTLELVPPKFRTLLRRLDKVVDQVERDQFDSAQKDLKQIYKDFVGADRFAKALLTGHSHVDLVWLWPEHTGEAKSTHAFANVDYLMERYPEFRFAYSQPASYRAVSRRSPDLFSSVKKHMAMGRWEMLGGLWVESDTNLPCGEALSRCFSLGQKYFKDQTGAISEILWLPDTFGLSASVPSIAAQHGIRYFFGNKPTWNRIHEFPLSSFDWVGPDGSSLLTHVCRENIQSYNGLASVREVAQNADANRQGDVFPEYLLPTGFGDGGGGPTEEMCEYARRLKDLAGLPSVQWSSVSDFFETFSESKDELPSHYGEIFLECHLGVFTTNSNLKAAYRRAERALQFWEAVRVIGGKGAIEDHYWERLTFAQFHDCVTGAAIYEVTSAFEKELNTIADEAEGMGQSDLPSGGTSAVLNPFPLARLYLSEGEKPKMIPPLCVAEINDLPSVDLPVVEATETMLSNGLVRIEFNSKGEVSAFSRGEKSMPINEALGRLSSHVERSNAFPAWDIPHSTMNDFDWIDNEVSSISVRNISEHKAEVAFKKSICGDSAIILTYSLEAGSPVVRLNLSIDWNEQRRLLKMHFPTEYYGRLARFGSAFGSVTRNAREFDAHDAVQWEVPGSRWAAISYDGEYEGLALMAKSKYGFSCRDGDLAVSLLRSVPFTCEETHLQAAPASLRPEQNRPHLIDLGHHEIELAFSFYDAGASRDQLPATLSETLWQPMLGIESSAADAGFLGLEGGDSLVPTWACPHDDGSWTLRLHETQGRAGYCKLLLREGYAASRERLGGASIEAGFIDEIAFDSYAIVSVRIGRK</sequence>